<evidence type="ECO:0000313" key="9">
    <source>
        <dbReference type="Proteomes" id="UP000887540"/>
    </source>
</evidence>
<feature type="transmembrane region" description="Helical" evidence="8">
    <location>
        <begin position="561"/>
        <end position="585"/>
    </location>
</feature>
<reference evidence="10" key="1">
    <citation type="submission" date="2022-11" db="UniProtKB">
        <authorList>
            <consortium name="WormBaseParasite"/>
        </authorList>
    </citation>
    <scope>IDENTIFICATION</scope>
</reference>
<evidence type="ECO:0000256" key="4">
    <source>
        <dbReference type="ARBA" id="ARBA00022692"/>
    </source>
</evidence>
<proteinExistence type="inferred from homology"/>
<comment type="subcellular location">
    <subcellularLocation>
        <location evidence="1">Membrane</location>
        <topology evidence="1">Multi-pass membrane protein</topology>
    </subcellularLocation>
</comment>
<dbReference type="Proteomes" id="UP000887540">
    <property type="component" value="Unplaced"/>
</dbReference>
<dbReference type="WBParaSite" id="ACRNAN_Path_1243.g4849.t2">
    <property type="protein sequence ID" value="ACRNAN_Path_1243.g4849.t2"/>
    <property type="gene ID" value="ACRNAN_Path_1243.g4849"/>
</dbReference>
<feature type="transmembrane region" description="Helical" evidence="8">
    <location>
        <begin position="739"/>
        <end position="766"/>
    </location>
</feature>
<dbReference type="InterPro" id="IPR002490">
    <property type="entry name" value="V-ATPase_116kDa_su"/>
</dbReference>
<evidence type="ECO:0000256" key="6">
    <source>
        <dbReference type="ARBA" id="ARBA00023065"/>
    </source>
</evidence>
<dbReference type="GO" id="GO:0016471">
    <property type="term" value="C:vacuolar proton-transporting V-type ATPase complex"/>
    <property type="evidence" value="ECO:0007669"/>
    <property type="project" value="TreeGrafter"/>
</dbReference>
<keyword evidence="9" id="KW-1185">Reference proteome</keyword>
<evidence type="ECO:0000256" key="8">
    <source>
        <dbReference type="SAM" id="Phobius"/>
    </source>
</evidence>
<keyword evidence="6" id="KW-0406">Ion transport</keyword>
<protein>
    <submittedName>
        <fullName evidence="10">V-type proton ATPase subunit a</fullName>
    </submittedName>
</protein>
<comment type="similarity">
    <text evidence="2">Belongs to the V-ATPase 116 kDa subunit family.</text>
</comment>
<keyword evidence="5 8" id="KW-1133">Transmembrane helix</keyword>
<feature type="transmembrane region" description="Helical" evidence="8">
    <location>
        <begin position="778"/>
        <end position="798"/>
    </location>
</feature>
<evidence type="ECO:0000256" key="2">
    <source>
        <dbReference type="ARBA" id="ARBA00009904"/>
    </source>
</evidence>
<dbReference type="GO" id="GO:0005886">
    <property type="term" value="C:plasma membrane"/>
    <property type="evidence" value="ECO:0007669"/>
    <property type="project" value="TreeGrafter"/>
</dbReference>
<evidence type="ECO:0000256" key="3">
    <source>
        <dbReference type="ARBA" id="ARBA00022448"/>
    </source>
</evidence>
<evidence type="ECO:0000313" key="10">
    <source>
        <dbReference type="WBParaSite" id="ACRNAN_Path_1243.g4849.t2"/>
    </source>
</evidence>
<evidence type="ECO:0000256" key="1">
    <source>
        <dbReference type="ARBA" id="ARBA00004141"/>
    </source>
</evidence>
<organism evidence="9 10">
    <name type="scientific">Acrobeloides nanus</name>
    <dbReference type="NCBI Taxonomy" id="290746"/>
    <lineage>
        <taxon>Eukaryota</taxon>
        <taxon>Metazoa</taxon>
        <taxon>Ecdysozoa</taxon>
        <taxon>Nematoda</taxon>
        <taxon>Chromadorea</taxon>
        <taxon>Rhabditida</taxon>
        <taxon>Tylenchina</taxon>
        <taxon>Cephalobomorpha</taxon>
        <taxon>Cephaloboidea</taxon>
        <taxon>Cephalobidae</taxon>
        <taxon>Acrobeloides</taxon>
    </lineage>
</organism>
<accession>A0A914BXT3</accession>
<feature type="transmembrane region" description="Helical" evidence="8">
    <location>
        <begin position="1003"/>
        <end position="1026"/>
    </location>
</feature>
<dbReference type="PANTHER" id="PTHR11629">
    <property type="entry name" value="VACUOLAR PROTON ATPASES"/>
    <property type="match status" value="1"/>
</dbReference>
<sequence>MFPYGVSLSELEAAETDSIDNENWPTAMASPIERLFTCGDQETPLVEEPAAQQPRTVGLSLWFSEIIYRILTAIFSIPELLHRTYITFNRTFSQRDFNVSEAEIARDDCNISNPLFEDNNFIRAHANGNRENEREPLSNKVSHYSTFQSKPIMSFRSEPLKLCQLIVPKDSAYDCVVELGKKSVVHFKDLNKNVNVFQRTYVREVKRCSELERCIRYIENQVIEGGAKKFIPEMDTSNIEISLQREIYDLEIRLFDLERDIRILLDNETALRRNCNDLMEFQEVLQKVESFFDIHIEDKARNQLDVDRSQYNDFGTPLTPLIDHDATPWFVAGTIDTSKRVPFERVLWRACRRTAFVKTAEIYQEFKDPETRKPVEKSVFIVFFKGQKLKDIVDRVCEGFKAKQYPCPKSSRERMLVLADLEIRIHDMNIVLDTTKTHKHELLSNAAVGLPEWNRQVHLQMAIYHALNNFTFDTSGNFFVAECWVPEIEIDDVMQALQRGANKSGATVHPILNVMETEEIPPTYNRTNKFTQIFQDIVNSYGVASYREMNPAPFTIISFPFLFSIMFGDFGHGLIMFLAGLYLVLNEKKLSKVRNEIFSMFFSGRYIILLMGLFSIYAGVIYNDAFAKSFNVFGSAWTKDMYTKSSGAYNNSQSYIEFTNMLSKGPHESELSPSLFYNHDHGPYAFGIDPIWNLAENRLSFVNSMKMKLSVIIGIAQMAFGLFLSLLNHRFFHSNIDIYSVFIPQILFLTCIFVYLCLQIIVKWIFFSVFPGTIFGRYYPGAHCAPSLLIGLISMFMFKKREAGFVDMTNENRPALEGCHLNQWYPGQSTVEMVLVIVALLAVPVMLFGKPVYIGLISMFMFKKREAGFVDMTNENRPALEGCHLNQWYPGQSTVEMVLVIVALLAVPVMLFGKPVYVLVQRFRRRGRKQLGHEEGFGDIIMHQAIHTIEFVLGCVSHTASYLRLWALSLAHSQLSEVLWDMVLSSGGLATESYFKSAICLPLIFFLYALGTLSVLVIMEGLSAFLHTLRLHWVEFQSKFYIGEGYLFVPFSLKQSLEKIREGSDYY</sequence>
<keyword evidence="4 8" id="KW-0812">Transmembrane</keyword>
<feature type="transmembrane region" description="Helical" evidence="8">
    <location>
        <begin position="597"/>
        <end position="622"/>
    </location>
</feature>
<keyword evidence="7 8" id="KW-0472">Membrane</keyword>
<dbReference type="GO" id="GO:0033179">
    <property type="term" value="C:proton-transporting V-type ATPase, V0 domain"/>
    <property type="evidence" value="ECO:0007669"/>
    <property type="project" value="InterPro"/>
</dbReference>
<feature type="transmembrane region" description="Helical" evidence="8">
    <location>
        <begin position="834"/>
        <end position="862"/>
    </location>
</feature>
<dbReference type="PANTHER" id="PTHR11629:SF56">
    <property type="entry name" value="V-TYPE PROTON ATPASE 116 KDA SUBUNIT A 4"/>
    <property type="match status" value="1"/>
</dbReference>
<name>A0A914BXT3_9BILA</name>
<dbReference type="GO" id="GO:0046961">
    <property type="term" value="F:proton-transporting ATPase activity, rotational mechanism"/>
    <property type="evidence" value="ECO:0007669"/>
    <property type="project" value="InterPro"/>
</dbReference>
<dbReference type="Pfam" id="PF01496">
    <property type="entry name" value="V_ATPase_I"/>
    <property type="match status" value="2"/>
</dbReference>
<dbReference type="AlphaFoldDB" id="A0A914BXT3"/>
<keyword evidence="3" id="KW-0813">Transport</keyword>
<feature type="transmembrane region" description="Helical" evidence="8">
    <location>
        <begin position="897"/>
        <end position="920"/>
    </location>
</feature>
<feature type="transmembrane region" description="Helical" evidence="8">
    <location>
        <begin position="709"/>
        <end position="727"/>
    </location>
</feature>
<dbReference type="GO" id="GO:0007035">
    <property type="term" value="P:vacuolar acidification"/>
    <property type="evidence" value="ECO:0007669"/>
    <property type="project" value="TreeGrafter"/>
</dbReference>
<dbReference type="GO" id="GO:0051117">
    <property type="term" value="F:ATPase binding"/>
    <property type="evidence" value="ECO:0007669"/>
    <property type="project" value="TreeGrafter"/>
</dbReference>
<evidence type="ECO:0000256" key="5">
    <source>
        <dbReference type="ARBA" id="ARBA00022989"/>
    </source>
</evidence>
<evidence type="ECO:0000256" key="7">
    <source>
        <dbReference type="ARBA" id="ARBA00023136"/>
    </source>
</evidence>